<dbReference type="PANTHER" id="PTHR43877">
    <property type="entry name" value="AMINOALKYLPHOSPHONATE N-ACETYLTRANSFERASE-RELATED-RELATED"/>
    <property type="match status" value="1"/>
</dbReference>
<proteinExistence type="predicted"/>
<protein>
    <submittedName>
        <fullName evidence="4">Acyl-CoA N-acyltransferase</fullName>
    </submittedName>
</protein>
<gene>
    <name evidence="4" type="ORF">BDV29DRAFT_171206</name>
</gene>
<feature type="domain" description="N-acetyltransferase" evidence="3">
    <location>
        <begin position="2"/>
        <end position="159"/>
    </location>
</feature>
<accession>A0A5N5X5C8</accession>
<organism evidence="4 5">
    <name type="scientific">Aspergillus leporis</name>
    <dbReference type="NCBI Taxonomy" id="41062"/>
    <lineage>
        <taxon>Eukaryota</taxon>
        <taxon>Fungi</taxon>
        <taxon>Dikarya</taxon>
        <taxon>Ascomycota</taxon>
        <taxon>Pezizomycotina</taxon>
        <taxon>Eurotiomycetes</taxon>
        <taxon>Eurotiomycetidae</taxon>
        <taxon>Eurotiales</taxon>
        <taxon>Aspergillaceae</taxon>
        <taxon>Aspergillus</taxon>
        <taxon>Aspergillus subgen. Circumdati</taxon>
    </lineage>
</organism>
<dbReference type="PANTHER" id="PTHR43877:SF2">
    <property type="entry name" value="AMINOALKYLPHOSPHONATE N-ACETYLTRANSFERASE-RELATED"/>
    <property type="match status" value="1"/>
</dbReference>
<dbReference type="GO" id="GO:0016747">
    <property type="term" value="F:acyltransferase activity, transferring groups other than amino-acyl groups"/>
    <property type="evidence" value="ECO:0007669"/>
    <property type="project" value="InterPro"/>
</dbReference>
<dbReference type="Pfam" id="PF00583">
    <property type="entry name" value="Acetyltransf_1"/>
    <property type="match status" value="1"/>
</dbReference>
<dbReference type="AlphaFoldDB" id="A0A5N5X5C8"/>
<evidence type="ECO:0000313" key="5">
    <source>
        <dbReference type="Proteomes" id="UP000326565"/>
    </source>
</evidence>
<sequence>MIDLRNIGPDKWEIWKHLRLAALIEAPYAFGSKLAEWRNAPEKQWRDRLCIPGAYQVIAFLHGTAVGMAGGLRTDKPEIAELVSMWVVPAVRGRGIGDALIAAVEEWAQGIGATRLRLEVVEDNNPALNLYLRNGFIEVELESDGQEQISVYRERVLLKDLRRG</sequence>
<dbReference type="CDD" id="cd04301">
    <property type="entry name" value="NAT_SF"/>
    <property type="match status" value="1"/>
</dbReference>
<evidence type="ECO:0000256" key="2">
    <source>
        <dbReference type="ARBA" id="ARBA00023315"/>
    </source>
</evidence>
<evidence type="ECO:0000313" key="4">
    <source>
        <dbReference type="EMBL" id="KAB8075879.1"/>
    </source>
</evidence>
<dbReference type="Proteomes" id="UP000326565">
    <property type="component" value="Unassembled WGS sequence"/>
</dbReference>
<dbReference type="Gene3D" id="3.40.630.30">
    <property type="match status" value="1"/>
</dbReference>
<dbReference type="PROSITE" id="PS51186">
    <property type="entry name" value="GNAT"/>
    <property type="match status" value="1"/>
</dbReference>
<keyword evidence="5" id="KW-1185">Reference proteome</keyword>
<evidence type="ECO:0000259" key="3">
    <source>
        <dbReference type="PROSITE" id="PS51186"/>
    </source>
</evidence>
<keyword evidence="2 4" id="KW-0012">Acyltransferase</keyword>
<dbReference type="EMBL" id="ML732188">
    <property type="protein sequence ID" value="KAB8075879.1"/>
    <property type="molecule type" value="Genomic_DNA"/>
</dbReference>
<name>A0A5N5X5C8_9EURO</name>
<evidence type="ECO:0000256" key="1">
    <source>
        <dbReference type="ARBA" id="ARBA00022679"/>
    </source>
</evidence>
<dbReference type="OrthoDB" id="41532at2759"/>
<reference evidence="4 5" key="1">
    <citation type="submission" date="2019-04" db="EMBL/GenBank/DDBJ databases">
        <title>Friends and foes A comparative genomics study of 23 Aspergillus species from section Flavi.</title>
        <authorList>
            <consortium name="DOE Joint Genome Institute"/>
            <person name="Kjaerbolling I."/>
            <person name="Vesth T."/>
            <person name="Frisvad J.C."/>
            <person name="Nybo J.L."/>
            <person name="Theobald S."/>
            <person name="Kildgaard S."/>
            <person name="Isbrandt T."/>
            <person name="Kuo A."/>
            <person name="Sato A."/>
            <person name="Lyhne E.K."/>
            <person name="Kogle M.E."/>
            <person name="Wiebenga A."/>
            <person name="Kun R.S."/>
            <person name="Lubbers R.J."/>
            <person name="Makela M.R."/>
            <person name="Barry K."/>
            <person name="Chovatia M."/>
            <person name="Clum A."/>
            <person name="Daum C."/>
            <person name="Haridas S."/>
            <person name="He G."/>
            <person name="LaButti K."/>
            <person name="Lipzen A."/>
            <person name="Mondo S."/>
            <person name="Riley R."/>
            <person name="Salamov A."/>
            <person name="Simmons B.A."/>
            <person name="Magnuson J.K."/>
            <person name="Henrissat B."/>
            <person name="Mortensen U.H."/>
            <person name="Larsen T.O."/>
            <person name="Devries R.P."/>
            <person name="Grigoriev I.V."/>
            <person name="Machida M."/>
            <person name="Baker S.E."/>
            <person name="Andersen M.R."/>
        </authorList>
    </citation>
    <scope>NUCLEOTIDE SEQUENCE [LARGE SCALE GENOMIC DNA]</scope>
    <source>
        <strain evidence="4 5">CBS 151.66</strain>
    </source>
</reference>
<dbReference type="InterPro" id="IPR000182">
    <property type="entry name" value="GNAT_dom"/>
</dbReference>
<dbReference type="InterPro" id="IPR016181">
    <property type="entry name" value="Acyl_CoA_acyltransferase"/>
</dbReference>
<dbReference type="SUPFAM" id="SSF55729">
    <property type="entry name" value="Acyl-CoA N-acyltransferases (Nat)"/>
    <property type="match status" value="1"/>
</dbReference>
<keyword evidence="1 4" id="KW-0808">Transferase</keyword>
<dbReference type="InterPro" id="IPR050832">
    <property type="entry name" value="Bact_Acetyltransf"/>
</dbReference>